<dbReference type="Proteomes" id="UP000255224">
    <property type="component" value="Unassembled WGS sequence"/>
</dbReference>
<dbReference type="Pfam" id="PF13561">
    <property type="entry name" value="adh_short_C2"/>
    <property type="match status" value="1"/>
</dbReference>
<evidence type="ECO:0000313" key="1">
    <source>
        <dbReference type="EMBL" id="STC99688.1"/>
    </source>
</evidence>
<dbReference type="InterPro" id="IPR036291">
    <property type="entry name" value="NAD(P)-bd_dom_sf"/>
</dbReference>
<dbReference type="EMBL" id="UFVQ01000003">
    <property type="protein sequence ID" value="STC99688.1"/>
    <property type="molecule type" value="Genomic_DNA"/>
</dbReference>
<name>A0A376E0T4_CHRCU</name>
<protein>
    <submittedName>
        <fullName evidence="1">Enoyl-[acyl-carrier-protein] reductase [NADH] FabI</fullName>
        <ecNumber evidence="1">1.3.1.9</ecNumber>
    </submittedName>
</protein>
<reference evidence="1 2" key="1">
    <citation type="submission" date="2018-06" db="EMBL/GenBank/DDBJ databases">
        <authorList>
            <consortium name="Pathogen Informatics"/>
            <person name="Doyle S."/>
        </authorList>
    </citation>
    <scope>NUCLEOTIDE SEQUENCE [LARGE SCALE GENOMIC DNA]</scope>
    <source>
        <strain evidence="1 2">NCTC13533</strain>
    </source>
</reference>
<gene>
    <name evidence="1" type="primary">fabI_1</name>
    <name evidence="1" type="ORF">NCTC13533_02810</name>
</gene>
<dbReference type="AlphaFoldDB" id="A0A376E0T4"/>
<evidence type="ECO:0000313" key="2">
    <source>
        <dbReference type="Proteomes" id="UP000255224"/>
    </source>
</evidence>
<keyword evidence="1" id="KW-0560">Oxidoreductase</keyword>
<sequence>MSYGLLKGKKGIIFGALNEQSIAWKVAERCHEEGAEFILSNAPIALRMGELNGLAEKTGSEVIGADATSVEDLEKLFDAAIANMVK</sequence>
<organism evidence="1 2">
    <name type="scientific">Chryseobacterium carnipullorum</name>
    <dbReference type="NCBI Taxonomy" id="1124835"/>
    <lineage>
        <taxon>Bacteria</taxon>
        <taxon>Pseudomonadati</taxon>
        <taxon>Bacteroidota</taxon>
        <taxon>Flavobacteriia</taxon>
        <taxon>Flavobacteriales</taxon>
        <taxon>Weeksellaceae</taxon>
        <taxon>Chryseobacterium group</taxon>
        <taxon>Chryseobacterium</taxon>
    </lineage>
</organism>
<dbReference type="InterPro" id="IPR002347">
    <property type="entry name" value="SDR_fam"/>
</dbReference>
<dbReference type="SUPFAM" id="SSF51735">
    <property type="entry name" value="NAD(P)-binding Rossmann-fold domains"/>
    <property type="match status" value="1"/>
</dbReference>
<proteinExistence type="predicted"/>
<dbReference type="EC" id="1.3.1.9" evidence="1"/>
<dbReference type="GO" id="GO:0004318">
    <property type="term" value="F:enoyl-[acyl-carrier-protein] reductase (NADH) activity"/>
    <property type="evidence" value="ECO:0007669"/>
    <property type="project" value="UniProtKB-EC"/>
</dbReference>
<accession>A0A376E0T4</accession>